<feature type="chain" id="PRO_5047033561" evidence="1">
    <location>
        <begin position="22"/>
        <end position="223"/>
    </location>
</feature>
<evidence type="ECO:0000313" key="3">
    <source>
        <dbReference type="Proteomes" id="UP000186058"/>
    </source>
</evidence>
<accession>A0ABX3EK97</accession>
<protein>
    <submittedName>
        <fullName evidence="2">Uncharacterized protein</fullName>
    </submittedName>
</protein>
<dbReference type="RefSeq" id="WP_074108246.1">
    <property type="nucleotide sequence ID" value="NZ_LVWI01000050.1"/>
</dbReference>
<feature type="signal peptide" evidence="1">
    <location>
        <begin position="1"/>
        <end position="21"/>
    </location>
</feature>
<dbReference type="EMBL" id="LVWI01000050">
    <property type="protein sequence ID" value="OKP84844.1"/>
    <property type="molecule type" value="Genomic_DNA"/>
</dbReference>
<keyword evidence="3" id="KW-1185">Reference proteome</keyword>
<organism evidence="2 3">
    <name type="scientific">Paenibacillus helianthi</name>
    <dbReference type="NCBI Taxonomy" id="1349432"/>
    <lineage>
        <taxon>Bacteria</taxon>
        <taxon>Bacillati</taxon>
        <taxon>Bacillota</taxon>
        <taxon>Bacilli</taxon>
        <taxon>Bacillales</taxon>
        <taxon>Paenibacillaceae</taxon>
        <taxon>Paenibacillus</taxon>
    </lineage>
</organism>
<gene>
    <name evidence="2" type="ORF">A3844_18850</name>
</gene>
<reference evidence="2 3" key="1">
    <citation type="submission" date="2016-03" db="EMBL/GenBank/DDBJ databases">
        <authorList>
            <person name="Sant'Anna F.H."/>
            <person name="Ambrosini A."/>
            <person name="Souza R."/>
            <person name="Bach E."/>
            <person name="Fernandes G."/>
            <person name="Balsanelli E."/>
            <person name="Baura V.A."/>
            <person name="Souza E.M."/>
            <person name="Passaglia L."/>
        </authorList>
    </citation>
    <scope>NUCLEOTIDE SEQUENCE [LARGE SCALE GENOMIC DNA]</scope>
    <source>
        <strain evidence="2 3">P26E</strain>
    </source>
</reference>
<evidence type="ECO:0000313" key="2">
    <source>
        <dbReference type="EMBL" id="OKP84844.1"/>
    </source>
</evidence>
<evidence type="ECO:0000256" key="1">
    <source>
        <dbReference type="SAM" id="SignalP"/>
    </source>
</evidence>
<keyword evidence="1" id="KW-0732">Signal</keyword>
<proteinExistence type="predicted"/>
<sequence>MKRVVGSVFVATLLFASPAFATSQPQVKTVSSNQSQESKTIKNNIFNLSDQQMKNAILIGNGGLNSISKFQVSQRLPIINDTMNRWQPTVNVTTPYYSIALRSYSSSSNYEQYTLADAKKLSRILSSSNELSFSLRAFGNKIDFAKNINIVFKQGEKVLQPTDIYGKNELASDSGFNSPPYTIGLSPSFDINKIDFSKPAELIYLYAGKELSVTYKVDFSKIK</sequence>
<dbReference type="Proteomes" id="UP000186058">
    <property type="component" value="Unassembled WGS sequence"/>
</dbReference>
<name>A0ABX3EK97_9BACL</name>
<comment type="caution">
    <text evidence="2">The sequence shown here is derived from an EMBL/GenBank/DDBJ whole genome shotgun (WGS) entry which is preliminary data.</text>
</comment>